<feature type="signal peptide" evidence="1">
    <location>
        <begin position="1"/>
        <end position="19"/>
    </location>
</feature>
<reference evidence="2 3" key="1">
    <citation type="submission" date="2019-03" db="EMBL/GenBank/DDBJ databases">
        <title>Genomic Encyclopedia of Archaeal and Bacterial Type Strains, Phase II (KMG-II): from individual species to whole genera.</title>
        <authorList>
            <person name="Goeker M."/>
        </authorList>
    </citation>
    <scope>NUCLEOTIDE SEQUENCE [LARGE SCALE GENOMIC DNA]</scope>
    <source>
        <strain evidence="2 3">DSM 25687</strain>
    </source>
</reference>
<feature type="non-terminal residue" evidence="2">
    <location>
        <position position="710"/>
    </location>
</feature>
<evidence type="ECO:0000313" key="3">
    <source>
        <dbReference type="Proteomes" id="UP000295260"/>
    </source>
</evidence>
<evidence type="ECO:0000313" key="2">
    <source>
        <dbReference type="EMBL" id="TDP60401.1"/>
    </source>
</evidence>
<protein>
    <recommendedName>
        <fullName evidence="4">Ig-like domain-containing protein</fullName>
    </recommendedName>
</protein>
<comment type="caution">
    <text evidence="2">The sequence shown here is derived from an EMBL/GenBank/DDBJ whole genome shotgun (WGS) entry which is preliminary data.</text>
</comment>
<dbReference type="EMBL" id="SNXR01000012">
    <property type="protein sequence ID" value="TDP60401.1"/>
    <property type="molecule type" value="Genomic_DNA"/>
</dbReference>
<organism evidence="2 3">
    <name type="scientific">Flavobacterium dankookense</name>
    <dbReference type="NCBI Taxonomy" id="706186"/>
    <lineage>
        <taxon>Bacteria</taxon>
        <taxon>Pseudomonadati</taxon>
        <taxon>Bacteroidota</taxon>
        <taxon>Flavobacteriia</taxon>
        <taxon>Flavobacteriales</taxon>
        <taxon>Flavobacteriaceae</taxon>
        <taxon>Flavobacterium</taxon>
    </lineage>
</organism>
<gene>
    <name evidence="2" type="ORF">BC748_1392</name>
</gene>
<evidence type="ECO:0008006" key="4">
    <source>
        <dbReference type="Google" id="ProtNLM"/>
    </source>
</evidence>
<accession>A0A4R6QD73</accession>
<dbReference type="Proteomes" id="UP000295260">
    <property type="component" value="Unassembled WGS sequence"/>
</dbReference>
<keyword evidence="1" id="KW-0732">Signal</keyword>
<keyword evidence="3" id="KW-1185">Reference proteome</keyword>
<name>A0A4R6QD73_9FLAO</name>
<evidence type="ECO:0000256" key="1">
    <source>
        <dbReference type="SAM" id="SignalP"/>
    </source>
</evidence>
<dbReference type="AlphaFoldDB" id="A0A4R6QD73"/>
<feature type="chain" id="PRO_5020680429" description="Ig-like domain-containing protein" evidence="1">
    <location>
        <begin position="20"/>
        <end position="710"/>
    </location>
</feature>
<proteinExistence type="predicted"/>
<sequence length="710" mass="74013">MKNILKLILALVFTNLVVAQNEPNDCVNAIIVCGNGSFTSNANGSGSTQEINACGGMEINSLWLKINIVQGGTLGFNIIPDDPSIIVDYDFWVFGPNPNCTALGVPIRCATTNPQEAGLTNNITGMNGSTLLTQTGPGSDGNGFVRWLTVVPGQSYYIVIDRPVGDGGFQIQWTGSAMSGTGAFTTPPTVNSIADVLTCSNTPNVGIYNLDTVRSLINADTSNNTISFHTSLEEANDNTNPLPDIYANTSNPQTIFVRVTNNLSGCYNTTDFDLVVNLVPNASLSVSDTDICSGDGVTVTFTGTPNATFDYSIDGGPIQTAILNASGTFTMTEILTSDRTYTLTGVRVLDGLGAIICSQPSNQTITVAVNPAPTVTISGTTTICSGATTNITFNGTPNATVTYTVDGGSNQTILLDNTGFAVLTTPVLTLDSTYNLVNVISSGTSLCSRVISGSAIVTIGSLPTVTISGTTTICSGDTTQIIFTGTANATVTYTVDSGSNQTILLNGMGSAVLTTPALTNNSIYDLVNVSLPGTPLCIQSQTGSAFISISPLPTASISGTTTICSGESAQITFTGTPNSEVTYNIGTNPNQTIMLDSIGNALLWTPVLNTTTSYNLISVKDLNTTCSQSQIGIAIITILPKPFANPTITDYALCDYTNPGDGEEVFTLNSKTAEIINGQVGLTVGYYLTQQDAEDQINPLPNLYTNTTIG</sequence>